<evidence type="ECO:0000256" key="1">
    <source>
        <dbReference type="ARBA" id="ARBA00022737"/>
    </source>
</evidence>
<evidence type="ECO:0000256" key="2">
    <source>
        <dbReference type="PROSITE-ProRule" id="PRU00117"/>
    </source>
</evidence>
<evidence type="ECO:0000313" key="5">
    <source>
        <dbReference type="EMBL" id="MED6192601.1"/>
    </source>
</evidence>
<sequence>MSGEEFDGHDDIGYVPEDPGFQQAPSVELDEGNVFDSSGFPQLHQLDEQHDPVNLAEDANIPVNDFSGYDVGDFPADPGSPQEEHVIEENHDVGDVTESFGLVPQEEGPENDSKGHEIKKWPGWPGENVFRMLVPVQKVGSIIGRKGEFIKKITEETKARIKILDGPPGTMERAVSLLFSLLVDR</sequence>
<feature type="domain" description="K Homology" evidence="4">
    <location>
        <begin position="126"/>
        <end position="183"/>
    </location>
</feature>
<dbReference type="EMBL" id="JASCZI010211477">
    <property type="protein sequence ID" value="MED6192601.1"/>
    <property type="molecule type" value="Genomic_DNA"/>
</dbReference>
<evidence type="ECO:0000313" key="6">
    <source>
        <dbReference type="Proteomes" id="UP001341840"/>
    </source>
</evidence>
<dbReference type="InterPro" id="IPR036612">
    <property type="entry name" value="KH_dom_type_1_sf"/>
</dbReference>
<dbReference type="Pfam" id="PF00013">
    <property type="entry name" value="KH_1"/>
    <property type="match status" value="1"/>
</dbReference>
<protein>
    <recommendedName>
        <fullName evidence="4">K Homology domain-containing protein</fullName>
    </recommendedName>
</protein>
<dbReference type="InterPro" id="IPR004088">
    <property type="entry name" value="KH_dom_type_1"/>
</dbReference>
<dbReference type="CDD" id="cd22459">
    <property type="entry name" value="KH-I_PEPPER_rpt1_like"/>
    <property type="match status" value="1"/>
</dbReference>
<dbReference type="SUPFAM" id="SSF54791">
    <property type="entry name" value="Eukaryotic type KH-domain (KH-domain type I)"/>
    <property type="match status" value="1"/>
</dbReference>
<comment type="caution">
    <text evidence="5">The sequence shown here is derived from an EMBL/GenBank/DDBJ whole genome shotgun (WGS) entry which is preliminary data.</text>
</comment>
<accession>A0ABU6X377</accession>
<dbReference type="Gene3D" id="3.30.1370.10">
    <property type="entry name" value="K Homology domain, type 1"/>
    <property type="match status" value="1"/>
</dbReference>
<dbReference type="SMART" id="SM00322">
    <property type="entry name" value="KH"/>
    <property type="match status" value="1"/>
</dbReference>
<evidence type="ECO:0000259" key="4">
    <source>
        <dbReference type="SMART" id="SM00322"/>
    </source>
</evidence>
<organism evidence="5 6">
    <name type="scientific">Stylosanthes scabra</name>
    <dbReference type="NCBI Taxonomy" id="79078"/>
    <lineage>
        <taxon>Eukaryota</taxon>
        <taxon>Viridiplantae</taxon>
        <taxon>Streptophyta</taxon>
        <taxon>Embryophyta</taxon>
        <taxon>Tracheophyta</taxon>
        <taxon>Spermatophyta</taxon>
        <taxon>Magnoliopsida</taxon>
        <taxon>eudicotyledons</taxon>
        <taxon>Gunneridae</taxon>
        <taxon>Pentapetalae</taxon>
        <taxon>rosids</taxon>
        <taxon>fabids</taxon>
        <taxon>Fabales</taxon>
        <taxon>Fabaceae</taxon>
        <taxon>Papilionoideae</taxon>
        <taxon>50 kb inversion clade</taxon>
        <taxon>dalbergioids sensu lato</taxon>
        <taxon>Dalbergieae</taxon>
        <taxon>Pterocarpus clade</taxon>
        <taxon>Stylosanthes</taxon>
    </lineage>
</organism>
<evidence type="ECO:0000256" key="3">
    <source>
        <dbReference type="SAM" id="MobiDB-lite"/>
    </source>
</evidence>
<dbReference type="PROSITE" id="PS50084">
    <property type="entry name" value="KH_TYPE_1"/>
    <property type="match status" value="1"/>
</dbReference>
<dbReference type="Proteomes" id="UP001341840">
    <property type="component" value="Unassembled WGS sequence"/>
</dbReference>
<name>A0ABU6X377_9FABA</name>
<gene>
    <name evidence="5" type="ORF">PIB30_011671</name>
</gene>
<dbReference type="PANTHER" id="PTHR10288">
    <property type="entry name" value="KH DOMAIN CONTAINING RNA BINDING PROTEIN"/>
    <property type="match status" value="1"/>
</dbReference>
<feature type="region of interest" description="Disordered" evidence="3">
    <location>
        <begin position="1"/>
        <end position="26"/>
    </location>
</feature>
<reference evidence="5 6" key="1">
    <citation type="journal article" date="2023" name="Plants (Basel)">
        <title>Bridging the Gap: Combining Genomics and Transcriptomics Approaches to Understand Stylosanthes scabra, an Orphan Legume from the Brazilian Caatinga.</title>
        <authorList>
            <person name="Ferreira-Neto J.R.C."/>
            <person name="da Silva M.D."/>
            <person name="Binneck E."/>
            <person name="de Melo N.F."/>
            <person name="da Silva R.H."/>
            <person name="de Melo A.L.T.M."/>
            <person name="Pandolfi V."/>
            <person name="Bustamante F.O."/>
            <person name="Brasileiro-Vidal A.C."/>
            <person name="Benko-Iseppon A.M."/>
        </authorList>
    </citation>
    <scope>NUCLEOTIDE SEQUENCE [LARGE SCALE GENOMIC DNA]</scope>
    <source>
        <tissue evidence="5">Leaves</tissue>
    </source>
</reference>
<keyword evidence="1" id="KW-0677">Repeat</keyword>
<keyword evidence="6" id="KW-1185">Reference proteome</keyword>
<keyword evidence="2" id="KW-0694">RNA-binding</keyword>
<proteinExistence type="predicted"/>
<dbReference type="InterPro" id="IPR004087">
    <property type="entry name" value="KH_dom"/>
</dbReference>